<reference evidence="4 5" key="1">
    <citation type="submission" date="2019-02" db="EMBL/GenBank/DDBJ databases">
        <title>Deep-cultivation of Planctomycetes and their phenomic and genomic characterization uncovers novel biology.</title>
        <authorList>
            <person name="Wiegand S."/>
            <person name="Jogler M."/>
            <person name="Boedeker C."/>
            <person name="Pinto D."/>
            <person name="Vollmers J."/>
            <person name="Rivas-Marin E."/>
            <person name="Kohn T."/>
            <person name="Peeters S.H."/>
            <person name="Heuer A."/>
            <person name="Rast P."/>
            <person name="Oberbeckmann S."/>
            <person name="Bunk B."/>
            <person name="Jeske O."/>
            <person name="Meyerdierks A."/>
            <person name="Storesund J.E."/>
            <person name="Kallscheuer N."/>
            <person name="Luecker S."/>
            <person name="Lage O.M."/>
            <person name="Pohl T."/>
            <person name="Merkel B.J."/>
            <person name="Hornburger P."/>
            <person name="Mueller R.-W."/>
            <person name="Bruemmer F."/>
            <person name="Labrenz M."/>
            <person name="Spormann A.M."/>
            <person name="Op Den Camp H."/>
            <person name="Overmann J."/>
            <person name="Amann R."/>
            <person name="Jetten M.S.M."/>
            <person name="Mascher T."/>
            <person name="Medema M.H."/>
            <person name="Devos D.P."/>
            <person name="Kaster A.-K."/>
            <person name="Ovreas L."/>
            <person name="Rohde M."/>
            <person name="Galperin M.Y."/>
            <person name="Jogler C."/>
        </authorList>
    </citation>
    <scope>NUCLEOTIDE SEQUENCE [LARGE SCALE GENOMIC DNA]</scope>
    <source>
        <strain evidence="4 5">CA85</strain>
    </source>
</reference>
<dbReference type="InterPro" id="IPR050934">
    <property type="entry name" value="ITIH"/>
</dbReference>
<evidence type="ECO:0000313" key="4">
    <source>
        <dbReference type="EMBL" id="TWT66025.1"/>
    </source>
</evidence>
<dbReference type="RefSeq" id="WP_146391854.1">
    <property type="nucleotide sequence ID" value="NZ_SJPK01000006.1"/>
</dbReference>
<dbReference type="Pfam" id="PF13768">
    <property type="entry name" value="VWA_3"/>
    <property type="match status" value="1"/>
</dbReference>
<name>A0A5C5XVK5_9BACT</name>
<dbReference type="Gene3D" id="3.40.50.410">
    <property type="entry name" value="von Willebrand factor, type A domain"/>
    <property type="match status" value="1"/>
</dbReference>
<dbReference type="InterPro" id="IPR036465">
    <property type="entry name" value="vWFA_dom_sf"/>
</dbReference>
<evidence type="ECO:0000256" key="1">
    <source>
        <dbReference type="SAM" id="MobiDB-lite"/>
    </source>
</evidence>
<gene>
    <name evidence="4" type="ORF">CA85_28860</name>
</gene>
<dbReference type="Proteomes" id="UP000318053">
    <property type="component" value="Unassembled WGS sequence"/>
</dbReference>
<feature type="chain" id="PRO_5022862598" evidence="2">
    <location>
        <begin position="21"/>
        <end position="477"/>
    </location>
</feature>
<evidence type="ECO:0000259" key="3">
    <source>
        <dbReference type="PROSITE" id="PS50234"/>
    </source>
</evidence>
<proteinExistence type="predicted"/>
<feature type="signal peptide" evidence="2">
    <location>
        <begin position="1"/>
        <end position="20"/>
    </location>
</feature>
<evidence type="ECO:0000256" key="2">
    <source>
        <dbReference type="SAM" id="SignalP"/>
    </source>
</evidence>
<evidence type="ECO:0000313" key="5">
    <source>
        <dbReference type="Proteomes" id="UP000318053"/>
    </source>
</evidence>
<dbReference type="SMART" id="SM00327">
    <property type="entry name" value="VWA"/>
    <property type="match status" value="1"/>
</dbReference>
<dbReference type="PANTHER" id="PTHR10338">
    <property type="entry name" value="INTER-ALPHA-TRYPSIN INHIBITOR HEAVY CHAIN FAMILY MEMBER"/>
    <property type="match status" value="1"/>
</dbReference>
<dbReference type="AlphaFoldDB" id="A0A5C5XVK5"/>
<dbReference type="SUPFAM" id="SSF53300">
    <property type="entry name" value="vWA-like"/>
    <property type="match status" value="1"/>
</dbReference>
<dbReference type="InterPro" id="IPR002035">
    <property type="entry name" value="VWF_A"/>
</dbReference>
<dbReference type="EMBL" id="SJPK01000006">
    <property type="protein sequence ID" value="TWT66025.1"/>
    <property type="molecule type" value="Genomic_DNA"/>
</dbReference>
<feature type="compositionally biased region" description="Polar residues" evidence="1">
    <location>
        <begin position="254"/>
        <end position="263"/>
    </location>
</feature>
<keyword evidence="5" id="KW-1185">Reference proteome</keyword>
<keyword evidence="2" id="KW-0732">Signal</keyword>
<dbReference type="OrthoDB" id="246044at2"/>
<organism evidence="4 5">
    <name type="scientific">Allorhodopirellula solitaria</name>
    <dbReference type="NCBI Taxonomy" id="2527987"/>
    <lineage>
        <taxon>Bacteria</taxon>
        <taxon>Pseudomonadati</taxon>
        <taxon>Planctomycetota</taxon>
        <taxon>Planctomycetia</taxon>
        <taxon>Pirellulales</taxon>
        <taxon>Pirellulaceae</taxon>
        <taxon>Allorhodopirellula</taxon>
    </lineage>
</organism>
<feature type="compositionally biased region" description="Polar residues" evidence="1">
    <location>
        <begin position="271"/>
        <end position="280"/>
    </location>
</feature>
<dbReference type="PANTHER" id="PTHR10338:SF108">
    <property type="entry name" value="INTER-ALPHA-TRYPSIN INHIBITOR HEAVY CHAIN H4-LIKE PROTEIN"/>
    <property type="match status" value="1"/>
</dbReference>
<feature type="domain" description="VWFA" evidence="3">
    <location>
        <begin position="313"/>
        <end position="477"/>
    </location>
</feature>
<protein>
    <submittedName>
        <fullName evidence="4">von Willebrand factor type A domain protein</fullName>
    </submittedName>
</protein>
<dbReference type="PROSITE" id="PS50234">
    <property type="entry name" value="VWFA"/>
    <property type="match status" value="1"/>
</dbReference>
<sequence length="477" mass="53293" precursor="true">MMWKWIGSVLCLLIIVTASAPPLGAAENTIDEIAATPAQKRLVKILTGRSDSARTQLLAHLQAHPQQLDAHLHVIIAAAEDLLADHAGEVAAAEALPDDPGAEGSEEPLPVPATVSQVLRLLARSPREEARAVITQSLDHVDTHVAMVAMDVIGEFQIELAIDDLVMQIKRPAFDAQYAYRFALVRALARLHCPRSIEWLQRLEEQLDGQLHHEIQDRLANVDLQDFDGDPEQLLRYRQQLDDDAMMGPARLNANPNHPVSTRTRAEPQTKPASAVTSSRPGGLQLQDAPSESQGKLRLSNGHYYGIELNAGRMLFIIDRSGSMRRPAYHETRLQSAKRELVRVIENLAPQAEFAIMLFDTQVYVWRDELLLATEENKDIAIEFVKRISWGDRTNTHGVLRESLRFNDQLEAVFMLTDGRPTEGAILMPQAIIQDIVERNRMRHLQINTIGIGVNPVTTHFLQTLAEETGGEFRRVD</sequence>
<feature type="region of interest" description="Disordered" evidence="1">
    <location>
        <begin position="247"/>
        <end position="295"/>
    </location>
</feature>
<accession>A0A5C5XVK5</accession>
<comment type="caution">
    <text evidence="4">The sequence shown here is derived from an EMBL/GenBank/DDBJ whole genome shotgun (WGS) entry which is preliminary data.</text>
</comment>